<evidence type="ECO:0000313" key="3">
    <source>
        <dbReference type="EMBL" id="GMH47346.1"/>
    </source>
</evidence>
<accession>A0A9W6Z892</accession>
<dbReference type="Gene3D" id="3.90.190.10">
    <property type="entry name" value="Protein tyrosine phosphatase superfamily"/>
    <property type="match status" value="1"/>
</dbReference>
<dbReference type="SUPFAM" id="SSF52799">
    <property type="entry name" value="(Phosphotyrosine protein) phosphatases II"/>
    <property type="match status" value="1"/>
</dbReference>
<dbReference type="InterPro" id="IPR029021">
    <property type="entry name" value="Prot-tyrosine_phosphatase-like"/>
</dbReference>
<dbReference type="Proteomes" id="UP001162640">
    <property type="component" value="Unassembled WGS sequence"/>
</dbReference>
<feature type="domain" description="Tyrosine specific protein phosphatases" evidence="2">
    <location>
        <begin position="195"/>
        <end position="248"/>
    </location>
</feature>
<reference evidence="4" key="1">
    <citation type="journal article" date="2023" name="Commun. Biol.">
        <title>Genome analysis of Parmales, the sister group of diatoms, reveals the evolutionary specialization of diatoms from phago-mixotrophs to photoautotrophs.</title>
        <authorList>
            <person name="Ban H."/>
            <person name="Sato S."/>
            <person name="Yoshikawa S."/>
            <person name="Yamada K."/>
            <person name="Nakamura Y."/>
            <person name="Ichinomiya M."/>
            <person name="Sato N."/>
            <person name="Blanc-Mathieu R."/>
            <person name="Endo H."/>
            <person name="Kuwata A."/>
            <person name="Ogata H."/>
        </authorList>
    </citation>
    <scope>NUCLEOTIDE SEQUENCE [LARGE SCALE GENOMIC DNA]</scope>
</reference>
<dbReference type="PROSITE" id="PS50056">
    <property type="entry name" value="TYR_PHOSPHATASE_2"/>
    <property type="match status" value="1"/>
</dbReference>
<dbReference type="Pfam" id="PF00782">
    <property type="entry name" value="DSPc"/>
    <property type="match status" value="1"/>
</dbReference>
<comment type="caution">
    <text evidence="3">The sequence shown here is derived from an EMBL/GenBank/DDBJ whole genome shotgun (WGS) entry which is preliminary data.</text>
</comment>
<keyword evidence="1" id="KW-0472">Membrane</keyword>
<keyword evidence="1" id="KW-1133">Transmembrane helix</keyword>
<evidence type="ECO:0000256" key="1">
    <source>
        <dbReference type="SAM" id="Phobius"/>
    </source>
</evidence>
<keyword evidence="1" id="KW-0812">Transmembrane</keyword>
<sequence>MGAVHGCHMKYIGLGAFLTYVTHLVYTESISPPLILSSAFNTYSPFPFKTALTYWLIYTSVLNLLIGVCFKLRIGQSFLMKNRVDGTIPLISYILFHAFYIPTHAYTYIHTVIGKTHGVPVANEVLTDFWVGGRYGSELSVNLWSVTVDLTCEFQEACIGNTVKYVSSPVWDGTPPSVDEVERCAVAIRDGWSGSEFSPKTSSSRSGAVMVHCAHGRGRSCMIACAGLVKSGGAATWEEAFEIVKKGRHVCKLNKGMRDRLTEWTKKYGK</sequence>
<dbReference type="InterPro" id="IPR000387">
    <property type="entry name" value="Tyr_Pase_dom"/>
</dbReference>
<organism evidence="3 4">
    <name type="scientific">Triparma laevis f. inornata</name>
    <dbReference type="NCBI Taxonomy" id="1714386"/>
    <lineage>
        <taxon>Eukaryota</taxon>
        <taxon>Sar</taxon>
        <taxon>Stramenopiles</taxon>
        <taxon>Ochrophyta</taxon>
        <taxon>Bolidophyceae</taxon>
        <taxon>Parmales</taxon>
        <taxon>Triparmaceae</taxon>
        <taxon>Triparma</taxon>
    </lineage>
</organism>
<dbReference type="AlphaFoldDB" id="A0A9W6Z892"/>
<dbReference type="PANTHER" id="PTHR47216">
    <property type="match status" value="1"/>
</dbReference>
<name>A0A9W6Z892_9STRA</name>
<protein>
    <recommendedName>
        <fullName evidence="2">Tyrosine specific protein phosphatases domain-containing protein</fullName>
    </recommendedName>
</protein>
<dbReference type="PANTHER" id="PTHR47216:SF4">
    <property type="entry name" value="OS01G0859400 PROTEIN"/>
    <property type="match status" value="1"/>
</dbReference>
<feature type="transmembrane region" description="Helical" evidence="1">
    <location>
        <begin position="90"/>
        <end position="109"/>
    </location>
</feature>
<evidence type="ECO:0000313" key="4">
    <source>
        <dbReference type="Proteomes" id="UP001162640"/>
    </source>
</evidence>
<evidence type="ECO:0000259" key="2">
    <source>
        <dbReference type="PROSITE" id="PS50056"/>
    </source>
</evidence>
<proteinExistence type="predicted"/>
<gene>
    <name evidence="3" type="ORF">TL16_g00042</name>
</gene>
<dbReference type="EMBL" id="BLQM01000001">
    <property type="protein sequence ID" value="GMH47346.1"/>
    <property type="molecule type" value="Genomic_DNA"/>
</dbReference>
<dbReference type="InterPro" id="IPR000340">
    <property type="entry name" value="Dual-sp_phosphatase_cat-dom"/>
</dbReference>
<feature type="transmembrane region" description="Helical" evidence="1">
    <location>
        <begin position="51"/>
        <end position="70"/>
    </location>
</feature>